<dbReference type="SUPFAM" id="SSF57701">
    <property type="entry name" value="Zn2/Cys6 DNA-binding domain"/>
    <property type="match status" value="1"/>
</dbReference>
<dbReference type="PANTHER" id="PTHR37534">
    <property type="entry name" value="TRANSCRIPTIONAL ACTIVATOR PROTEIN UGA3"/>
    <property type="match status" value="1"/>
</dbReference>
<dbReference type="GO" id="GO:0005634">
    <property type="term" value="C:nucleus"/>
    <property type="evidence" value="ECO:0007669"/>
    <property type="project" value="UniProtKB-SubCell"/>
</dbReference>
<dbReference type="Pfam" id="PF00172">
    <property type="entry name" value="Zn_clus"/>
    <property type="match status" value="1"/>
</dbReference>
<dbReference type="CDD" id="cd00067">
    <property type="entry name" value="GAL4"/>
    <property type="match status" value="1"/>
</dbReference>
<evidence type="ECO:0000313" key="5">
    <source>
        <dbReference type="EMBL" id="CAE6394284.1"/>
    </source>
</evidence>
<comment type="subcellular location">
    <subcellularLocation>
        <location evidence="1">Nucleus</location>
    </subcellularLocation>
</comment>
<sequence length="611" mass="68025">MYAKRVSGPYPLSCITCRERRKKCDRTHPACNRCKASGFTCLGYASRNTGSNSPAVVTGSASQVQSIGPPDAELPRTDRGENSSTIHTHRIDVTQVSRPISDTFNIPNVHSQTQAAIASPQQPPATSLEQLLTGNCGDSGSFFDLNLLHNFGSLTSTGPAETAEYQTKESSTKSSLNDCEIETNSNLPAGYDSIWVSCLRSIALARVKEMHPSCTLYISPDTSAVAVEYITSQYGRAYNLMSLELASQKESFFKFWISVGITLSKSAFWSLFIGAKIYEAVMSNYTTISKQYIKTLDKFERQIASLNRNGMPIEELTGWLFAALELFELRFLINSRLAYKTITLAVPIFLDILALESTIWCAPTGDFRTFGPSLHSTLVSPQVGLGRFAMADVIMSLFTGLPQFAPWEASFLPELAHLGWEEWIPGCPLIFLLVFSRVNAWRHRDASVFHDPDGWLLCEKQVKEWRPDCCVVDQTQSWQVIGRLAIQEALRHTTLIYLYMGMCGLKSGDHRVQASCKQIAQICKLVHANPNMSIHLYFSALVAGICAVNEKHRSVIFKCLQLGEGCRSFLFSSAGFSAMIEHLWFGAGSNGAEVTWDDYLESYREVIRMER</sequence>
<dbReference type="Gene3D" id="4.10.240.10">
    <property type="entry name" value="Zn(2)-C6 fungal-type DNA-binding domain"/>
    <property type="match status" value="1"/>
</dbReference>
<name>A0A8H3A535_9AGAM</name>
<dbReference type="GO" id="GO:0008270">
    <property type="term" value="F:zinc ion binding"/>
    <property type="evidence" value="ECO:0007669"/>
    <property type="project" value="InterPro"/>
</dbReference>
<dbReference type="SMART" id="SM00066">
    <property type="entry name" value="GAL4"/>
    <property type="match status" value="1"/>
</dbReference>
<dbReference type="EMBL" id="CAJMWR010000675">
    <property type="protein sequence ID" value="CAE6394284.1"/>
    <property type="molecule type" value="Genomic_DNA"/>
</dbReference>
<proteinExistence type="predicted"/>
<dbReference type="Proteomes" id="UP000663840">
    <property type="component" value="Unassembled WGS sequence"/>
</dbReference>
<feature type="compositionally biased region" description="Polar residues" evidence="3">
    <location>
        <begin position="52"/>
        <end position="66"/>
    </location>
</feature>
<dbReference type="InterPro" id="IPR021858">
    <property type="entry name" value="Fun_TF"/>
</dbReference>
<dbReference type="PROSITE" id="PS50048">
    <property type="entry name" value="ZN2_CY6_FUNGAL_2"/>
    <property type="match status" value="1"/>
</dbReference>
<organism evidence="5 6">
    <name type="scientific">Rhizoctonia solani</name>
    <dbReference type="NCBI Taxonomy" id="456999"/>
    <lineage>
        <taxon>Eukaryota</taxon>
        <taxon>Fungi</taxon>
        <taxon>Dikarya</taxon>
        <taxon>Basidiomycota</taxon>
        <taxon>Agaricomycotina</taxon>
        <taxon>Agaricomycetes</taxon>
        <taxon>Cantharellales</taxon>
        <taxon>Ceratobasidiaceae</taxon>
        <taxon>Rhizoctonia</taxon>
    </lineage>
</organism>
<evidence type="ECO:0000256" key="2">
    <source>
        <dbReference type="ARBA" id="ARBA00023242"/>
    </source>
</evidence>
<dbReference type="PANTHER" id="PTHR37534:SF46">
    <property type="entry name" value="ZN(II)2CYS6 TRANSCRIPTION FACTOR (EUROFUNG)"/>
    <property type="match status" value="1"/>
</dbReference>
<dbReference type="InterPro" id="IPR036864">
    <property type="entry name" value="Zn2-C6_fun-type_DNA-bd_sf"/>
</dbReference>
<dbReference type="GO" id="GO:0000981">
    <property type="term" value="F:DNA-binding transcription factor activity, RNA polymerase II-specific"/>
    <property type="evidence" value="ECO:0007669"/>
    <property type="project" value="InterPro"/>
</dbReference>
<gene>
    <name evidence="5" type="ORF">RDB_LOCUS32463</name>
</gene>
<dbReference type="Pfam" id="PF11951">
    <property type="entry name" value="Fungal_trans_2"/>
    <property type="match status" value="1"/>
</dbReference>
<protein>
    <recommendedName>
        <fullName evidence="4">Zn(2)-C6 fungal-type domain-containing protein</fullName>
    </recommendedName>
</protein>
<keyword evidence="2" id="KW-0539">Nucleus</keyword>
<dbReference type="InterPro" id="IPR001138">
    <property type="entry name" value="Zn2Cys6_DnaBD"/>
</dbReference>
<dbReference type="AlphaFoldDB" id="A0A8H3A535"/>
<comment type="caution">
    <text evidence="5">The sequence shown here is derived from an EMBL/GenBank/DDBJ whole genome shotgun (WGS) entry which is preliminary data.</text>
</comment>
<evidence type="ECO:0000259" key="4">
    <source>
        <dbReference type="PROSITE" id="PS50048"/>
    </source>
</evidence>
<accession>A0A8H3A535</accession>
<dbReference type="PROSITE" id="PS00463">
    <property type="entry name" value="ZN2_CY6_FUNGAL_1"/>
    <property type="match status" value="1"/>
</dbReference>
<reference evidence="5" key="1">
    <citation type="submission" date="2021-01" db="EMBL/GenBank/DDBJ databases">
        <authorList>
            <person name="Kaushik A."/>
        </authorList>
    </citation>
    <scope>NUCLEOTIDE SEQUENCE</scope>
    <source>
        <strain evidence="5">AG1-1A</strain>
    </source>
</reference>
<feature type="region of interest" description="Disordered" evidence="3">
    <location>
        <begin position="52"/>
        <end position="86"/>
    </location>
</feature>
<evidence type="ECO:0000256" key="1">
    <source>
        <dbReference type="ARBA" id="ARBA00004123"/>
    </source>
</evidence>
<evidence type="ECO:0000313" key="6">
    <source>
        <dbReference type="Proteomes" id="UP000663840"/>
    </source>
</evidence>
<evidence type="ECO:0000256" key="3">
    <source>
        <dbReference type="SAM" id="MobiDB-lite"/>
    </source>
</evidence>
<feature type="domain" description="Zn(2)-C6 fungal-type" evidence="4">
    <location>
        <begin position="13"/>
        <end position="41"/>
    </location>
</feature>